<evidence type="ECO:0000256" key="8">
    <source>
        <dbReference type="ARBA" id="ARBA00023010"/>
    </source>
</evidence>
<reference evidence="11" key="1">
    <citation type="journal article" date="2014" name="Gene">
        <title>Genome-guided analysis of transformation efficiency and carbon dioxide assimilation by Moorella thermoacetica Y72.</title>
        <authorList>
            <person name="Tsukahara K."/>
            <person name="Kita A."/>
            <person name="Nakashimada Y."/>
            <person name="Hoshino T."/>
            <person name="Murakami K."/>
        </authorList>
    </citation>
    <scope>NUCLEOTIDE SEQUENCE [LARGE SCALE GENOMIC DNA]</scope>
    <source>
        <strain evidence="11">Y72</strain>
    </source>
</reference>
<sequence length="94" mass="10582">MVVGFMQQWAGTIFYLLIFMGILYFLMIRPQQKQQKQRQAMLAGLKVDDRVVLAGGLHGRITKIKDNTLMVRIADKVEVEVDKAGVAYVPGQEG</sequence>
<evidence type="ECO:0000256" key="1">
    <source>
        <dbReference type="ARBA" id="ARBA00004162"/>
    </source>
</evidence>
<evidence type="ECO:0000256" key="5">
    <source>
        <dbReference type="ARBA" id="ARBA00022692"/>
    </source>
</evidence>
<dbReference type="EMBL" id="DF238840">
    <property type="protein sequence ID" value="GAF24817.1"/>
    <property type="molecule type" value="Genomic_DNA"/>
</dbReference>
<dbReference type="Proteomes" id="UP000063718">
    <property type="component" value="Unassembled WGS sequence"/>
</dbReference>
<dbReference type="PANTHER" id="PTHR33909:SF1">
    <property type="entry name" value="SEC TRANSLOCON ACCESSORY COMPLEX SUBUNIT YAJC"/>
    <property type="match status" value="1"/>
</dbReference>
<dbReference type="PRINTS" id="PR01853">
    <property type="entry name" value="YAJCTRNLCASE"/>
</dbReference>
<protein>
    <submittedName>
        <fullName evidence="11">Preprotein translocase subunit YajC</fullName>
    </submittedName>
</protein>
<dbReference type="GO" id="GO:0015031">
    <property type="term" value="P:protein transport"/>
    <property type="evidence" value="ECO:0007669"/>
    <property type="project" value="UniProtKB-KW"/>
</dbReference>
<evidence type="ECO:0000256" key="7">
    <source>
        <dbReference type="ARBA" id="ARBA00022989"/>
    </source>
</evidence>
<name>A0A0S6U6T6_NEOTH</name>
<dbReference type="Pfam" id="PF02699">
    <property type="entry name" value="YajC"/>
    <property type="match status" value="1"/>
</dbReference>
<proteinExistence type="inferred from homology"/>
<dbReference type="PANTHER" id="PTHR33909">
    <property type="entry name" value="SEC TRANSLOCON ACCESSORY COMPLEX SUBUNIT YAJC"/>
    <property type="match status" value="1"/>
</dbReference>
<dbReference type="GO" id="GO:0005886">
    <property type="term" value="C:plasma membrane"/>
    <property type="evidence" value="ECO:0007669"/>
    <property type="project" value="UniProtKB-SubCell"/>
</dbReference>
<dbReference type="SMART" id="SM01323">
    <property type="entry name" value="YajC"/>
    <property type="match status" value="1"/>
</dbReference>
<evidence type="ECO:0000256" key="3">
    <source>
        <dbReference type="ARBA" id="ARBA00022448"/>
    </source>
</evidence>
<keyword evidence="7 10" id="KW-1133">Transmembrane helix</keyword>
<evidence type="ECO:0000256" key="9">
    <source>
        <dbReference type="ARBA" id="ARBA00023136"/>
    </source>
</evidence>
<evidence type="ECO:0000256" key="4">
    <source>
        <dbReference type="ARBA" id="ARBA00022475"/>
    </source>
</evidence>
<evidence type="ECO:0000313" key="11">
    <source>
        <dbReference type="EMBL" id="GAF24817.1"/>
    </source>
</evidence>
<dbReference type="InterPro" id="IPR003849">
    <property type="entry name" value="Preprotein_translocase_YajC"/>
</dbReference>
<keyword evidence="5 10" id="KW-0812">Transmembrane</keyword>
<feature type="transmembrane region" description="Helical" evidence="10">
    <location>
        <begin position="6"/>
        <end position="28"/>
    </location>
</feature>
<comment type="similarity">
    <text evidence="2">Belongs to the YajC family.</text>
</comment>
<keyword evidence="8" id="KW-0811">Translocation</keyword>
<keyword evidence="3" id="KW-0813">Transport</keyword>
<dbReference type="NCBIfam" id="TIGR00739">
    <property type="entry name" value="yajC"/>
    <property type="match status" value="1"/>
</dbReference>
<evidence type="ECO:0000256" key="6">
    <source>
        <dbReference type="ARBA" id="ARBA00022927"/>
    </source>
</evidence>
<accession>A0A0S6U6T6</accession>
<keyword evidence="9 10" id="KW-0472">Membrane</keyword>
<dbReference type="AlphaFoldDB" id="A0A0S6U6T6"/>
<organism evidence="11">
    <name type="scientific">Moorella thermoacetica Y72</name>
    <dbReference type="NCBI Taxonomy" id="1325331"/>
    <lineage>
        <taxon>Bacteria</taxon>
        <taxon>Bacillati</taxon>
        <taxon>Bacillota</taxon>
        <taxon>Clostridia</taxon>
        <taxon>Neomoorellales</taxon>
        <taxon>Neomoorellaceae</taxon>
        <taxon>Neomoorella</taxon>
    </lineage>
</organism>
<evidence type="ECO:0000256" key="10">
    <source>
        <dbReference type="SAM" id="Phobius"/>
    </source>
</evidence>
<keyword evidence="4" id="KW-1003">Cell membrane</keyword>
<comment type="subcellular location">
    <subcellularLocation>
        <location evidence="1">Cell membrane</location>
        <topology evidence="1">Single-pass membrane protein</topology>
    </subcellularLocation>
</comment>
<keyword evidence="6" id="KW-0653">Protein transport</keyword>
<gene>
    <name evidence="11" type="ORF">MTY_0145</name>
</gene>
<evidence type="ECO:0000256" key="2">
    <source>
        <dbReference type="ARBA" id="ARBA00006742"/>
    </source>
</evidence>